<dbReference type="Proteomes" id="UP001244207">
    <property type="component" value="Unassembled WGS sequence"/>
</dbReference>
<evidence type="ECO:0000313" key="3">
    <source>
        <dbReference type="Proteomes" id="UP001244207"/>
    </source>
</evidence>
<gene>
    <name evidence="2" type="ORF">BDZ83DRAFT_625492</name>
</gene>
<feature type="signal peptide" evidence="1">
    <location>
        <begin position="1"/>
        <end position="29"/>
    </location>
</feature>
<reference evidence="2" key="1">
    <citation type="submission" date="2021-12" db="EMBL/GenBank/DDBJ databases">
        <title>Comparative genomics, transcriptomics and evolutionary studies reveal genomic signatures of adaptation to plant cell wall in hemibiotrophic fungi.</title>
        <authorList>
            <consortium name="DOE Joint Genome Institute"/>
            <person name="Baroncelli R."/>
            <person name="Diaz J.F."/>
            <person name="Benocci T."/>
            <person name="Peng M."/>
            <person name="Battaglia E."/>
            <person name="Haridas S."/>
            <person name="Andreopoulos W."/>
            <person name="Labutti K."/>
            <person name="Pangilinan J."/>
            <person name="Floch G.L."/>
            <person name="Makela M.R."/>
            <person name="Henrissat B."/>
            <person name="Grigoriev I.V."/>
            <person name="Crouch J.A."/>
            <person name="De Vries R.P."/>
            <person name="Sukno S.A."/>
            <person name="Thon M.R."/>
        </authorList>
    </citation>
    <scope>NUCLEOTIDE SEQUENCE</scope>
    <source>
        <strain evidence="2">CBS 112980</strain>
    </source>
</reference>
<feature type="chain" id="PRO_5042236219" description="Secreted protein" evidence="1">
    <location>
        <begin position="30"/>
        <end position="126"/>
    </location>
</feature>
<evidence type="ECO:0000256" key="1">
    <source>
        <dbReference type="SAM" id="SignalP"/>
    </source>
</evidence>
<accession>A0AAD8XHQ0</accession>
<protein>
    <recommendedName>
        <fullName evidence="4">Secreted protein</fullName>
    </recommendedName>
</protein>
<evidence type="ECO:0008006" key="4">
    <source>
        <dbReference type="Google" id="ProtNLM"/>
    </source>
</evidence>
<dbReference type="AlphaFoldDB" id="A0AAD8XHQ0"/>
<evidence type="ECO:0000313" key="2">
    <source>
        <dbReference type="EMBL" id="KAK1723735.1"/>
    </source>
</evidence>
<sequence>MCPRSARCGGLLSLRLCVCLSLSLDKSVARSRSISVVKPPRLLVICFSPPSVSTSIYQTQISGYLRHQDDGPSPSSLSHVSRKTSSTQTVSYFTLVSNNSLDTTLCYLTWQILRNHILGGILPPAK</sequence>
<name>A0AAD8XHQ0_GLOAC</name>
<keyword evidence="3" id="KW-1185">Reference proteome</keyword>
<dbReference type="RefSeq" id="XP_060363790.1">
    <property type="nucleotide sequence ID" value="XM_060508495.1"/>
</dbReference>
<dbReference type="EMBL" id="JAHMHS010000061">
    <property type="protein sequence ID" value="KAK1723735.1"/>
    <property type="molecule type" value="Genomic_DNA"/>
</dbReference>
<proteinExistence type="predicted"/>
<organism evidence="2 3">
    <name type="scientific">Glomerella acutata</name>
    <name type="common">Colletotrichum acutatum</name>
    <dbReference type="NCBI Taxonomy" id="27357"/>
    <lineage>
        <taxon>Eukaryota</taxon>
        <taxon>Fungi</taxon>
        <taxon>Dikarya</taxon>
        <taxon>Ascomycota</taxon>
        <taxon>Pezizomycotina</taxon>
        <taxon>Sordariomycetes</taxon>
        <taxon>Hypocreomycetidae</taxon>
        <taxon>Glomerellales</taxon>
        <taxon>Glomerellaceae</taxon>
        <taxon>Colletotrichum</taxon>
        <taxon>Colletotrichum acutatum species complex</taxon>
    </lineage>
</organism>
<keyword evidence="1" id="KW-0732">Signal</keyword>
<dbReference type="GeneID" id="85392394"/>
<comment type="caution">
    <text evidence="2">The sequence shown here is derived from an EMBL/GenBank/DDBJ whole genome shotgun (WGS) entry which is preliminary data.</text>
</comment>